<evidence type="ECO:0000259" key="3">
    <source>
        <dbReference type="PROSITE" id="PS50179"/>
    </source>
</evidence>
<comment type="subunit">
    <text evidence="1">Component of the ESCRT-0 complex composed of HSE1 and VPS27.</text>
</comment>
<dbReference type="GO" id="GO:0007034">
    <property type="term" value="P:vacuolar transport"/>
    <property type="evidence" value="ECO:0007669"/>
    <property type="project" value="UniProtKB-ARBA"/>
</dbReference>
<evidence type="ECO:0000313" key="5">
    <source>
        <dbReference type="Proteomes" id="UP000799437"/>
    </source>
</evidence>
<dbReference type="InterPro" id="IPR038425">
    <property type="entry name" value="GAT_sf"/>
</dbReference>
<gene>
    <name evidence="4" type="ORF">EJ05DRAFT_498190</name>
</gene>
<feature type="compositionally biased region" description="Basic and acidic residues" evidence="2">
    <location>
        <begin position="154"/>
        <end position="164"/>
    </location>
</feature>
<accession>A0A6A6WDU1</accession>
<dbReference type="Proteomes" id="UP000799437">
    <property type="component" value="Unassembled WGS sequence"/>
</dbReference>
<dbReference type="AlphaFoldDB" id="A0A6A6WDU1"/>
<feature type="compositionally biased region" description="Acidic residues" evidence="2">
    <location>
        <begin position="385"/>
        <end position="395"/>
    </location>
</feature>
<dbReference type="Gene3D" id="1.20.58.160">
    <property type="match status" value="1"/>
</dbReference>
<dbReference type="EMBL" id="ML996568">
    <property type="protein sequence ID" value="KAF2760224.1"/>
    <property type="molecule type" value="Genomic_DNA"/>
</dbReference>
<reference evidence="4" key="1">
    <citation type="journal article" date="2020" name="Stud. Mycol.">
        <title>101 Dothideomycetes genomes: a test case for predicting lifestyles and emergence of pathogens.</title>
        <authorList>
            <person name="Haridas S."/>
            <person name="Albert R."/>
            <person name="Binder M."/>
            <person name="Bloem J."/>
            <person name="Labutti K."/>
            <person name="Salamov A."/>
            <person name="Andreopoulos B."/>
            <person name="Baker S."/>
            <person name="Barry K."/>
            <person name="Bills G."/>
            <person name="Bluhm B."/>
            <person name="Cannon C."/>
            <person name="Castanera R."/>
            <person name="Culley D."/>
            <person name="Daum C."/>
            <person name="Ezra D."/>
            <person name="Gonzalez J."/>
            <person name="Henrissat B."/>
            <person name="Kuo A."/>
            <person name="Liang C."/>
            <person name="Lipzen A."/>
            <person name="Lutzoni F."/>
            <person name="Magnuson J."/>
            <person name="Mondo S."/>
            <person name="Nolan M."/>
            <person name="Ohm R."/>
            <person name="Pangilinan J."/>
            <person name="Park H.-J."/>
            <person name="Ramirez L."/>
            <person name="Alfaro M."/>
            <person name="Sun H."/>
            <person name="Tritt A."/>
            <person name="Yoshinaga Y."/>
            <person name="Zwiers L.-H."/>
            <person name="Turgeon B."/>
            <person name="Goodwin S."/>
            <person name="Spatafora J."/>
            <person name="Crous P."/>
            <person name="Grigoriev I."/>
        </authorList>
    </citation>
    <scope>NUCLEOTIDE SEQUENCE</scope>
    <source>
        <strain evidence="4">CBS 121739</strain>
    </source>
</reference>
<feature type="compositionally biased region" description="Polar residues" evidence="2">
    <location>
        <begin position="180"/>
        <end position="210"/>
    </location>
</feature>
<dbReference type="InterPro" id="IPR045007">
    <property type="entry name" value="LSB5"/>
</dbReference>
<keyword evidence="5" id="KW-1185">Reference proteome</keyword>
<dbReference type="SMART" id="SM00288">
    <property type="entry name" value="VHS"/>
    <property type="match status" value="1"/>
</dbReference>
<proteinExistence type="predicted"/>
<feature type="domain" description="VHS" evidence="3">
    <location>
        <begin position="18"/>
        <end position="145"/>
    </location>
</feature>
<dbReference type="Pfam" id="PF00790">
    <property type="entry name" value="VHS"/>
    <property type="match status" value="1"/>
</dbReference>
<dbReference type="GeneID" id="54487703"/>
<dbReference type="CDD" id="cd14232">
    <property type="entry name" value="GAT_LSB5"/>
    <property type="match status" value="1"/>
</dbReference>
<dbReference type="SUPFAM" id="SSF89009">
    <property type="entry name" value="GAT-like domain"/>
    <property type="match status" value="1"/>
</dbReference>
<dbReference type="GO" id="GO:0030479">
    <property type="term" value="C:actin cortical patch"/>
    <property type="evidence" value="ECO:0007669"/>
    <property type="project" value="TreeGrafter"/>
</dbReference>
<organism evidence="4 5">
    <name type="scientific">Pseudovirgaria hyperparasitica</name>
    <dbReference type="NCBI Taxonomy" id="470096"/>
    <lineage>
        <taxon>Eukaryota</taxon>
        <taxon>Fungi</taxon>
        <taxon>Dikarya</taxon>
        <taxon>Ascomycota</taxon>
        <taxon>Pezizomycotina</taxon>
        <taxon>Dothideomycetes</taxon>
        <taxon>Dothideomycetes incertae sedis</taxon>
        <taxon>Acrospermales</taxon>
        <taxon>Acrospermaceae</taxon>
        <taxon>Pseudovirgaria</taxon>
    </lineage>
</organism>
<dbReference type="CDD" id="cd16980">
    <property type="entry name" value="VHS_Lsb5"/>
    <property type="match status" value="1"/>
</dbReference>
<dbReference type="InterPro" id="IPR002014">
    <property type="entry name" value="VHS_dom"/>
</dbReference>
<dbReference type="PANTHER" id="PTHR47789">
    <property type="entry name" value="LAS SEVENTEEN-BINDING PROTEIN 5"/>
    <property type="match status" value="1"/>
</dbReference>
<dbReference type="InterPro" id="IPR044103">
    <property type="entry name" value="GAT_LSB5"/>
</dbReference>
<name>A0A6A6WDU1_9PEZI</name>
<feature type="region of interest" description="Disordered" evidence="2">
    <location>
        <begin position="144"/>
        <end position="225"/>
    </location>
</feature>
<evidence type="ECO:0000313" key="4">
    <source>
        <dbReference type="EMBL" id="KAF2760224.1"/>
    </source>
</evidence>
<feature type="region of interest" description="Disordered" evidence="2">
    <location>
        <begin position="318"/>
        <end position="413"/>
    </location>
</feature>
<feature type="compositionally biased region" description="Polar residues" evidence="2">
    <location>
        <begin position="328"/>
        <end position="340"/>
    </location>
</feature>
<dbReference type="InterPro" id="IPR008942">
    <property type="entry name" value="ENTH_VHS"/>
</dbReference>
<dbReference type="GO" id="GO:0006897">
    <property type="term" value="P:endocytosis"/>
    <property type="evidence" value="ECO:0007669"/>
    <property type="project" value="InterPro"/>
</dbReference>
<dbReference type="SUPFAM" id="SSF48464">
    <property type="entry name" value="ENTH/VHS domain"/>
    <property type="match status" value="1"/>
</dbReference>
<dbReference type="Gene3D" id="1.25.40.90">
    <property type="match status" value="1"/>
</dbReference>
<protein>
    <recommendedName>
        <fullName evidence="3">VHS domain-containing protein</fullName>
    </recommendedName>
</protein>
<dbReference type="PANTHER" id="PTHR47789:SF1">
    <property type="entry name" value="LAS SEVENTEEN-BINDING PROTEIN 5"/>
    <property type="match status" value="1"/>
</dbReference>
<sequence length="413" mass="46295">MFSTQHPYSAVTVQIDRLTSEQYEEDDISGIVDLIEVIRIQASGPTEAARAIRKKLHISKYGDVHRQLRALTILDGLIQNAGSRFQRTFADEPLLERLRVMARDDMIDKAVKDKCNLLFRQWAVAYKGTQGLSGIATVYKQLPQKKRPTVDSSRVIRENNREAEREEEPEQVTQHRRNTSSKSNPATSQGSGSRPNAATLGPSTPASSSIFKRDKKSKGKPFNLEREKPQLLETIASASVASTNLLNGLQLVNREQSRVSENAECVKRFELCKRIRRQVLRYIQLIETNEQWLGGLLNANDELVKALMAFEIMDKSIDDDSDSDTEAAITQSNMVSSSPKTPHEAMAGLNIRDEDAPPKPPRPTHLGMPPVPQFAGAGKQRLEDSEPEDDDEDPFGDQNAVKTPYIENDQMTW</sequence>
<dbReference type="GO" id="GO:0035091">
    <property type="term" value="F:phosphatidylinositol binding"/>
    <property type="evidence" value="ECO:0007669"/>
    <property type="project" value="InterPro"/>
</dbReference>
<dbReference type="RefSeq" id="XP_033602675.1">
    <property type="nucleotide sequence ID" value="XM_033746649.1"/>
</dbReference>
<dbReference type="OrthoDB" id="10068368at2759"/>
<dbReference type="GO" id="GO:0043130">
    <property type="term" value="F:ubiquitin binding"/>
    <property type="evidence" value="ECO:0007669"/>
    <property type="project" value="InterPro"/>
</dbReference>
<dbReference type="PROSITE" id="PS50179">
    <property type="entry name" value="VHS"/>
    <property type="match status" value="1"/>
</dbReference>
<dbReference type="GO" id="GO:0051666">
    <property type="term" value="P:actin cortical patch localization"/>
    <property type="evidence" value="ECO:0007669"/>
    <property type="project" value="TreeGrafter"/>
</dbReference>
<evidence type="ECO:0000256" key="1">
    <source>
        <dbReference type="ARBA" id="ARBA00011446"/>
    </source>
</evidence>
<dbReference type="GO" id="GO:0007015">
    <property type="term" value="P:actin filament organization"/>
    <property type="evidence" value="ECO:0007669"/>
    <property type="project" value="InterPro"/>
</dbReference>
<evidence type="ECO:0000256" key="2">
    <source>
        <dbReference type="SAM" id="MobiDB-lite"/>
    </source>
</evidence>